<dbReference type="Proteomes" id="UP000749559">
    <property type="component" value="Unassembled WGS sequence"/>
</dbReference>
<evidence type="ECO:0000313" key="4">
    <source>
        <dbReference type="Proteomes" id="UP000749559"/>
    </source>
</evidence>
<dbReference type="InterPro" id="IPR050975">
    <property type="entry name" value="Sleep_regulator"/>
</dbReference>
<gene>
    <name evidence="3" type="ORF">OFUS_LOCUS20022</name>
</gene>
<organism evidence="3 4">
    <name type="scientific">Owenia fusiformis</name>
    <name type="common">Polychaete worm</name>
    <dbReference type="NCBI Taxonomy" id="6347"/>
    <lineage>
        <taxon>Eukaryota</taxon>
        <taxon>Metazoa</taxon>
        <taxon>Spiralia</taxon>
        <taxon>Lophotrochozoa</taxon>
        <taxon>Annelida</taxon>
        <taxon>Polychaeta</taxon>
        <taxon>Sedentaria</taxon>
        <taxon>Canalipalpata</taxon>
        <taxon>Sabellida</taxon>
        <taxon>Oweniida</taxon>
        <taxon>Oweniidae</taxon>
        <taxon>Owenia</taxon>
    </lineage>
</organism>
<dbReference type="EMBL" id="CAIIXF020000009">
    <property type="protein sequence ID" value="CAH1795488.1"/>
    <property type="molecule type" value="Genomic_DNA"/>
</dbReference>
<accession>A0A8S4PPN9</accession>
<evidence type="ECO:0000313" key="3">
    <source>
        <dbReference type="EMBL" id="CAH1795488.1"/>
    </source>
</evidence>
<proteinExistence type="predicted"/>
<protein>
    <recommendedName>
        <fullName evidence="5">Protein sleepless</fullName>
    </recommendedName>
</protein>
<name>A0A8S4PPN9_OWEFU</name>
<keyword evidence="4" id="KW-1185">Reference proteome</keyword>
<feature type="transmembrane region" description="Helical" evidence="2">
    <location>
        <begin position="21"/>
        <end position="38"/>
    </location>
</feature>
<keyword evidence="2" id="KW-0812">Transmembrane</keyword>
<evidence type="ECO:0000256" key="2">
    <source>
        <dbReference type="SAM" id="Phobius"/>
    </source>
</evidence>
<keyword evidence="2" id="KW-1133">Transmembrane helix</keyword>
<reference evidence="3" key="1">
    <citation type="submission" date="2022-03" db="EMBL/GenBank/DDBJ databases">
        <authorList>
            <person name="Martin C."/>
        </authorList>
    </citation>
    <scope>NUCLEOTIDE SEQUENCE</scope>
</reference>
<keyword evidence="1" id="KW-0732">Signal</keyword>
<dbReference type="OrthoDB" id="9988013at2759"/>
<dbReference type="PANTHER" id="PTHR33562">
    <property type="entry name" value="ATILLA, ISOFORM B-RELATED-RELATED"/>
    <property type="match status" value="1"/>
</dbReference>
<evidence type="ECO:0008006" key="5">
    <source>
        <dbReference type="Google" id="ProtNLM"/>
    </source>
</evidence>
<sequence length="154" mass="16611">MASVQKVTESVLRMSMYVSSRSVYITFILYAAVIVVSGDKCYKCDDLLGKSECTDAFSFGVGDTDKQAECAYGCSKVKTETQVFGASGFSYVRACATESRDTKCTESGGFVLGTGAKITTCYCEGNLCNSATYRTTSTFLITVGLIMTAFYQLL</sequence>
<evidence type="ECO:0000256" key="1">
    <source>
        <dbReference type="ARBA" id="ARBA00022729"/>
    </source>
</evidence>
<keyword evidence="2" id="KW-0472">Membrane</keyword>
<dbReference type="AlphaFoldDB" id="A0A8S4PPN9"/>
<comment type="caution">
    <text evidence="3">The sequence shown here is derived from an EMBL/GenBank/DDBJ whole genome shotgun (WGS) entry which is preliminary data.</text>
</comment>